<dbReference type="Gene3D" id="3.40.30.10">
    <property type="entry name" value="Glutaredoxin"/>
    <property type="match status" value="1"/>
</dbReference>
<dbReference type="InterPro" id="IPR036249">
    <property type="entry name" value="Thioredoxin-like_sf"/>
</dbReference>
<name>A0A8S3ZZG6_9EUPU</name>
<protein>
    <submittedName>
        <fullName evidence="2">Uncharacterized protein</fullName>
    </submittedName>
</protein>
<accession>A0A8S3ZZG6</accession>
<evidence type="ECO:0000313" key="3">
    <source>
        <dbReference type="Proteomes" id="UP000678393"/>
    </source>
</evidence>
<feature type="compositionally biased region" description="Polar residues" evidence="1">
    <location>
        <begin position="65"/>
        <end position="89"/>
    </location>
</feature>
<dbReference type="AlphaFoldDB" id="A0A8S3ZZG6"/>
<evidence type="ECO:0000313" key="2">
    <source>
        <dbReference type="EMBL" id="CAG5135037.1"/>
    </source>
</evidence>
<organism evidence="2 3">
    <name type="scientific">Candidula unifasciata</name>
    <dbReference type="NCBI Taxonomy" id="100452"/>
    <lineage>
        <taxon>Eukaryota</taxon>
        <taxon>Metazoa</taxon>
        <taxon>Spiralia</taxon>
        <taxon>Lophotrochozoa</taxon>
        <taxon>Mollusca</taxon>
        <taxon>Gastropoda</taxon>
        <taxon>Heterobranchia</taxon>
        <taxon>Euthyneura</taxon>
        <taxon>Panpulmonata</taxon>
        <taxon>Eupulmonata</taxon>
        <taxon>Stylommatophora</taxon>
        <taxon>Helicina</taxon>
        <taxon>Helicoidea</taxon>
        <taxon>Geomitridae</taxon>
        <taxon>Candidula</taxon>
    </lineage>
</organism>
<feature type="region of interest" description="Disordered" evidence="1">
    <location>
        <begin position="1"/>
        <end position="157"/>
    </location>
</feature>
<dbReference type="Proteomes" id="UP000678393">
    <property type="component" value="Unassembled WGS sequence"/>
</dbReference>
<proteinExistence type="predicted"/>
<gene>
    <name evidence="2" type="ORF">CUNI_LOCUS20595</name>
</gene>
<comment type="caution">
    <text evidence="2">The sequence shown here is derived from an EMBL/GenBank/DDBJ whole genome shotgun (WGS) entry which is preliminary data.</text>
</comment>
<evidence type="ECO:0000256" key="1">
    <source>
        <dbReference type="SAM" id="MobiDB-lite"/>
    </source>
</evidence>
<sequence length="279" mass="30804">MTDQLQTQSARMETGLYSPPQFEGNRKLKRLTIDDPILFTPPSPPISSSPKFDGNQSRKKLTVDRSITFTPPSPAVSNSPKFKSNQSLKKLTLDGPLTFSPLTPISPYAEEEQTETSGDARDTSTKQRLKPLVCDIFGSDSPGSSSEEESPPSPYRGKCGGIKPPCFKLSAHFGEEPSSSGILQNVNGREFQHFINKQTIAVVMFYDSTKNTLDTLKVWARESLKQKTLVPDRAYGSVDCATETELCAREHIASYPLYKIYAGGYPVSSAKHFKLLNLD</sequence>
<reference evidence="2" key="1">
    <citation type="submission" date="2021-04" db="EMBL/GenBank/DDBJ databases">
        <authorList>
            <consortium name="Molecular Ecology Group"/>
        </authorList>
    </citation>
    <scope>NUCLEOTIDE SEQUENCE</scope>
</reference>
<dbReference type="SUPFAM" id="SSF52833">
    <property type="entry name" value="Thioredoxin-like"/>
    <property type="match status" value="1"/>
</dbReference>
<dbReference type="EMBL" id="CAJHNH020007857">
    <property type="protein sequence ID" value="CAG5135037.1"/>
    <property type="molecule type" value="Genomic_DNA"/>
</dbReference>
<feature type="compositionally biased region" description="Polar residues" evidence="1">
    <location>
        <begin position="1"/>
        <end position="11"/>
    </location>
</feature>
<keyword evidence="3" id="KW-1185">Reference proteome</keyword>